<evidence type="ECO:0000256" key="2">
    <source>
        <dbReference type="ARBA" id="ARBA00022475"/>
    </source>
</evidence>
<dbReference type="AlphaFoldDB" id="A0A1I1GGY6"/>
<dbReference type="OrthoDB" id="9802264at2"/>
<evidence type="ECO:0000256" key="3">
    <source>
        <dbReference type="ARBA" id="ARBA00022741"/>
    </source>
</evidence>
<dbReference type="GO" id="GO:0015416">
    <property type="term" value="F:ABC-type phosphonate transporter activity"/>
    <property type="evidence" value="ECO:0007669"/>
    <property type="project" value="InterPro"/>
</dbReference>
<dbReference type="PROSITE" id="PS00211">
    <property type="entry name" value="ABC_TRANSPORTER_1"/>
    <property type="match status" value="1"/>
</dbReference>
<name>A0A1I1GGY6_9LACO</name>
<dbReference type="PANTHER" id="PTHR43166:SF6">
    <property type="entry name" value="PHOSPHONATES IMPORT ATP-BINDING PROTEIN PHNC"/>
    <property type="match status" value="1"/>
</dbReference>
<dbReference type="CDD" id="cd03256">
    <property type="entry name" value="ABC_PhnC_transporter"/>
    <property type="match status" value="1"/>
</dbReference>
<evidence type="ECO:0000259" key="8">
    <source>
        <dbReference type="PROSITE" id="PS50893"/>
    </source>
</evidence>
<keyword evidence="1" id="KW-0813">Transport</keyword>
<evidence type="ECO:0000256" key="7">
    <source>
        <dbReference type="ARBA" id="ARBA00023136"/>
    </source>
</evidence>
<sequence>MTANKGNIEIKNVSKVYPNGTVGLKDINLNIKQGEFVMIVGLSGSGKSTLLRAINRLHDVTEGEILIDGQDITKATGDKLHKIRRSTAMIFQNYNLVKTSSVYRNVMSGRVGYYPAWKAALGLFTKADQEMVKTNLARVNLLDKYYVKARDLSGGQQQRVGIARAMMQEPAVILADEPVSGLDPKTTKVVMNDLKKLNEEDGMTIILNVHSIGLALKYSSRIVGLKEGRIIYDKPIEEVDKRDFKEIYREAGDDSSVDAGDDVEAD</sequence>
<dbReference type="GO" id="GO:0016887">
    <property type="term" value="F:ATP hydrolysis activity"/>
    <property type="evidence" value="ECO:0007669"/>
    <property type="project" value="InterPro"/>
</dbReference>
<keyword evidence="4 9" id="KW-0067">ATP-binding</keyword>
<feature type="domain" description="ABC transporter" evidence="8">
    <location>
        <begin position="8"/>
        <end position="252"/>
    </location>
</feature>
<dbReference type="GO" id="GO:0016020">
    <property type="term" value="C:membrane"/>
    <property type="evidence" value="ECO:0007669"/>
    <property type="project" value="InterPro"/>
</dbReference>
<dbReference type="Pfam" id="PF00005">
    <property type="entry name" value="ABC_tran"/>
    <property type="match status" value="1"/>
</dbReference>
<dbReference type="Proteomes" id="UP000199376">
    <property type="component" value="Unassembled WGS sequence"/>
</dbReference>
<evidence type="ECO:0000256" key="6">
    <source>
        <dbReference type="ARBA" id="ARBA00022967"/>
    </source>
</evidence>
<evidence type="ECO:0000256" key="5">
    <source>
        <dbReference type="ARBA" id="ARBA00022885"/>
    </source>
</evidence>
<dbReference type="InterPro" id="IPR027417">
    <property type="entry name" value="P-loop_NTPase"/>
</dbReference>
<keyword evidence="7" id="KW-0472">Membrane</keyword>
<gene>
    <name evidence="9" type="ORF">SAMN05660453_1079</name>
</gene>
<keyword evidence="5" id="KW-0918">Phosphonate transport</keyword>
<dbReference type="NCBIfam" id="TIGR02315">
    <property type="entry name" value="ABC_phnC"/>
    <property type="match status" value="1"/>
</dbReference>
<dbReference type="InterPro" id="IPR017871">
    <property type="entry name" value="ABC_transporter-like_CS"/>
</dbReference>
<protein>
    <submittedName>
        <fullName evidence="9">Phosphonate transport system ATP-binding protein</fullName>
    </submittedName>
</protein>
<evidence type="ECO:0000256" key="1">
    <source>
        <dbReference type="ARBA" id="ARBA00022448"/>
    </source>
</evidence>
<evidence type="ECO:0000313" key="9">
    <source>
        <dbReference type="EMBL" id="SFC10705.1"/>
    </source>
</evidence>
<keyword evidence="6" id="KW-1278">Translocase</keyword>
<dbReference type="PANTHER" id="PTHR43166">
    <property type="entry name" value="AMINO ACID IMPORT ATP-BINDING PROTEIN"/>
    <property type="match status" value="1"/>
</dbReference>
<keyword evidence="3" id="KW-0547">Nucleotide-binding</keyword>
<dbReference type="InterPro" id="IPR003439">
    <property type="entry name" value="ABC_transporter-like_ATP-bd"/>
</dbReference>
<organism evidence="9 10">
    <name type="scientific">Fructobacillus durionis</name>
    <dbReference type="NCBI Taxonomy" id="283737"/>
    <lineage>
        <taxon>Bacteria</taxon>
        <taxon>Bacillati</taxon>
        <taxon>Bacillota</taxon>
        <taxon>Bacilli</taxon>
        <taxon>Lactobacillales</taxon>
        <taxon>Lactobacillaceae</taxon>
        <taxon>Fructobacillus</taxon>
    </lineage>
</organism>
<dbReference type="STRING" id="283737.SAMN05660453_1079"/>
<keyword evidence="2" id="KW-1003">Cell membrane</keyword>
<keyword evidence="10" id="KW-1185">Reference proteome</keyword>
<dbReference type="EMBL" id="FOLI01000005">
    <property type="protein sequence ID" value="SFC10705.1"/>
    <property type="molecule type" value="Genomic_DNA"/>
</dbReference>
<dbReference type="GO" id="GO:0005524">
    <property type="term" value="F:ATP binding"/>
    <property type="evidence" value="ECO:0007669"/>
    <property type="project" value="UniProtKB-KW"/>
</dbReference>
<proteinExistence type="predicted"/>
<evidence type="ECO:0000256" key="4">
    <source>
        <dbReference type="ARBA" id="ARBA00022840"/>
    </source>
</evidence>
<accession>A0A1I1GGY6</accession>
<dbReference type="RefSeq" id="WP_091502743.1">
    <property type="nucleotide sequence ID" value="NZ_FOLI01000005.1"/>
</dbReference>
<dbReference type="Gene3D" id="3.40.50.300">
    <property type="entry name" value="P-loop containing nucleotide triphosphate hydrolases"/>
    <property type="match status" value="1"/>
</dbReference>
<evidence type="ECO:0000313" key="10">
    <source>
        <dbReference type="Proteomes" id="UP000199376"/>
    </source>
</evidence>
<dbReference type="SMART" id="SM00382">
    <property type="entry name" value="AAA"/>
    <property type="match status" value="1"/>
</dbReference>
<dbReference type="InterPro" id="IPR003593">
    <property type="entry name" value="AAA+_ATPase"/>
</dbReference>
<dbReference type="PROSITE" id="PS50893">
    <property type="entry name" value="ABC_TRANSPORTER_2"/>
    <property type="match status" value="1"/>
</dbReference>
<reference evidence="9 10" key="1">
    <citation type="submission" date="2016-10" db="EMBL/GenBank/DDBJ databases">
        <authorList>
            <person name="de Groot N.N."/>
        </authorList>
    </citation>
    <scope>NUCLEOTIDE SEQUENCE [LARGE SCALE GENOMIC DNA]</scope>
    <source>
        <strain evidence="9 10">DSM 19113</strain>
    </source>
</reference>
<dbReference type="SUPFAM" id="SSF52540">
    <property type="entry name" value="P-loop containing nucleoside triphosphate hydrolases"/>
    <property type="match status" value="1"/>
</dbReference>
<dbReference type="InterPro" id="IPR050086">
    <property type="entry name" value="MetN_ABC_transporter-like"/>
</dbReference>
<dbReference type="InterPro" id="IPR012693">
    <property type="entry name" value="ABC_transpr_PhnC"/>
</dbReference>